<dbReference type="Proteomes" id="UP001151760">
    <property type="component" value="Unassembled WGS sequence"/>
</dbReference>
<sequence length="226" mass="25926">MVIFSNGGSSVSNSESEFHQAVIAMNSSNSAKISSLRRVPSMECRILLPLFRRASKSSSKISSMTSILKQVLRLLHRYYPKLDGFSGLVLFDHRFTGGCRIYHFCDTAFPQAIARLWWLVDFGIVSFWVWLSVTGKRSRKVRPDWLVRFLTTWFQGFELKLDDFWQQFRDIGHGIHSGHNFVSIGITATFIDESSSFLKRWFGFLVFSPVEALLKNLVFLPKADKA</sequence>
<dbReference type="EMBL" id="BQNB010008802">
    <property type="protein sequence ID" value="GJS54497.1"/>
    <property type="molecule type" value="Genomic_DNA"/>
</dbReference>
<reference evidence="1" key="1">
    <citation type="journal article" date="2022" name="Int. J. Mol. Sci.">
        <title>Draft Genome of Tanacetum Coccineum: Genomic Comparison of Closely Related Tanacetum-Family Plants.</title>
        <authorList>
            <person name="Yamashiro T."/>
            <person name="Shiraishi A."/>
            <person name="Nakayama K."/>
            <person name="Satake H."/>
        </authorList>
    </citation>
    <scope>NUCLEOTIDE SEQUENCE</scope>
</reference>
<protein>
    <submittedName>
        <fullName evidence="1">Uncharacterized protein</fullName>
    </submittedName>
</protein>
<gene>
    <name evidence="1" type="ORF">Tco_0627859</name>
</gene>
<name>A0ABQ4WNL8_9ASTR</name>
<accession>A0ABQ4WNL8</accession>
<reference evidence="1" key="2">
    <citation type="submission" date="2022-01" db="EMBL/GenBank/DDBJ databases">
        <authorList>
            <person name="Yamashiro T."/>
            <person name="Shiraishi A."/>
            <person name="Satake H."/>
            <person name="Nakayama K."/>
        </authorList>
    </citation>
    <scope>NUCLEOTIDE SEQUENCE</scope>
</reference>
<proteinExistence type="predicted"/>
<organism evidence="1 2">
    <name type="scientific">Tanacetum coccineum</name>
    <dbReference type="NCBI Taxonomy" id="301880"/>
    <lineage>
        <taxon>Eukaryota</taxon>
        <taxon>Viridiplantae</taxon>
        <taxon>Streptophyta</taxon>
        <taxon>Embryophyta</taxon>
        <taxon>Tracheophyta</taxon>
        <taxon>Spermatophyta</taxon>
        <taxon>Magnoliopsida</taxon>
        <taxon>eudicotyledons</taxon>
        <taxon>Gunneridae</taxon>
        <taxon>Pentapetalae</taxon>
        <taxon>asterids</taxon>
        <taxon>campanulids</taxon>
        <taxon>Asterales</taxon>
        <taxon>Asteraceae</taxon>
        <taxon>Asteroideae</taxon>
        <taxon>Anthemideae</taxon>
        <taxon>Anthemidinae</taxon>
        <taxon>Tanacetum</taxon>
    </lineage>
</organism>
<evidence type="ECO:0000313" key="2">
    <source>
        <dbReference type="Proteomes" id="UP001151760"/>
    </source>
</evidence>
<evidence type="ECO:0000313" key="1">
    <source>
        <dbReference type="EMBL" id="GJS54497.1"/>
    </source>
</evidence>
<keyword evidence="2" id="KW-1185">Reference proteome</keyword>
<comment type="caution">
    <text evidence="1">The sequence shown here is derived from an EMBL/GenBank/DDBJ whole genome shotgun (WGS) entry which is preliminary data.</text>
</comment>